<organism evidence="3 4">
    <name type="scientific">Schaalia canis</name>
    <dbReference type="NCBI Taxonomy" id="100469"/>
    <lineage>
        <taxon>Bacteria</taxon>
        <taxon>Bacillati</taxon>
        <taxon>Actinomycetota</taxon>
        <taxon>Actinomycetes</taxon>
        <taxon>Actinomycetales</taxon>
        <taxon>Actinomycetaceae</taxon>
        <taxon>Schaalia</taxon>
    </lineage>
</organism>
<feature type="transmembrane region" description="Helical" evidence="2">
    <location>
        <begin position="129"/>
        <end position="148"/>
    </location>
</feature>
<reference evidence="3 4" key="1">
    <citation type="submission" date="2018-11" db="EMBL/GenBank/DDBJ databases">
        <title>Genomes From Bacteria Associated with the Canine Oral Cavity: a Test Case for Automated Genome-Based Taxonomic Assignment.</title>
        <authorList>
            <person name="Coil D.A."/>
            <person name="Jospin G."/>
            <person name="Darling A.E."/>
            <person name="Wallis C."/>
            <person name="Davis I.J."/>
            <person name="Harris S."/>
            <person name="Eisen J.A."/>
            <person name="Holcombe L.J."/>
            <person name="O'Flynn C."/>
        </authorList>
    </citation>
    <scope>NUCLEOTIDE SEQUENCE [LARGE SCALE GENOMIC DNA]</scope>
    <source>
        <strain evidence="3 4">OH770</strain>
    </source>
</reference>
<keyword evidence="2" id="KW-1133">Transmembrane helix</keyword>
<gene>
    <name evidence="3" type="ORF">EII11_05835</name>
</gene>
<keyword evidence="2" id="KW-0812">Transmembrane</keyword>
<evidence type="ECO:0000313" key="3">
    <source>
        <dbReference type="EMBL" id="RRC95394.1"/>
    </source>
</evidence>
<feature type="compositionally biased region" description="Low complexity" evidence="1">
    <location>
        <begin position="22"/>
        <end position="36"/>
    </location>
</feature>
<dbReference type="RefSeq" id="WP_124870008.1">
    <property type="nucleotide sequence ID" value="NZ_RQZF01000004.1"/>
</dbReference>
<evidence type="ECO:0000256" key="1">
    <source>
        <dbReference type="SAM" id="MobiDB-lite"/>
    </source>
</evidence>
<evidence type="ECO:0000256" key="2">
    <source>
        <dbReference type="SAM" id="Phobius"/>
    </source>
</evidence>
<protein>
    <submittedName>
        <fullName evidence="3">Uncharacterized protein</fullName>
    </submittedName>
</protein>
<dbReference type="Proteomes" id="UP000280444">
    <property type="component" value="Unassembled WGS sequence"/>
</dbReference>
<feature type="transmembrane region" description="Helical" evidence="2">
    <location>
        <begin position="101"/>
        <end position="123"/>
    </location>
</feature>
<comment type="caution">
    <text evidence="3">The sequence shown here is derived from an EMBL/GenBank/DDBJ whole genome shotgun (WGS) entry which is preliminary data.</text>
</comment>
<evidence type="ECO:0000313" key="4">
    <source>
        <dbReference type="Proteomes" id="UP000280444"/>
    </source>
</evidence>
<sequence>MSTTPPPPGQMPGPDPMPPSGQTPNPGQMPQAGMMPTPTPMPLQPTKKVLSMTALGLTILASLMILGSSWLALRGMTPEAVSQMGMTELVEAAENADAIRFGTLGIAGLINLVALIVAIVAIVKERPKTMSIIALVTVLVLPGIATFISGRMMQSALETLMAGLSL</sequence>
<keyword evidence="2" id="KW-0472">Membrane</keyword>
<feature type="region of interest" description="Disordered" evidence="1">
    <location>
        <begin position="1"/>
        <end position="43"/>
    </location>
</feature>
<accession>A0A3P1SED7</accession>
<feature type="transmembrane region" description="Helical" evidence="2">
    <location>
        <begin position="49"/>
        <end position="73"/>
    </location>
</feature>
<dbReference type="AlphaFoldDB" id="A0A3P1SED7"/>
<keyword evidence="4" id="KW-1185">Reference proteome</keyword>
<name>A0A3P1SED7_9ACTO</name>
<feature type="compositionally biased region" description="Pro residues" evidence="1">
    <location>
        <begin position="1"/>
        <end position="21"/>
    </location>
</feature>
<dbReference type="EMBL" id="RQZF01000004">
    <property type="protein sequence ID" value="RRC95394.1"/>
    <property type="molecule type" value="Genomic_DNA"/>
</dbReference>
<proteinExistence type="predicted"/>